<dbReference type="Pfam" id="PF00149">
    <property type="entry name" value="Metallophos"/>
    <property type="match status" value="1"/>
</dbReference>
<organism evidence="2 3">
    <name type="scientific">Phyllosticta citriasiana</name>
    <dbReference type="NCBI Taxonomy" id="595635"/>
    <lineage>
        <taxon>Eukaryota</taxon>
        <taxon>Fungi</taxon>
        <taxon>Dikarya</taxon>
        <taxon>Ascomycota</taxon>
        <taxon>Pezizomycotina</taxon>
        <taxon>Dothideomycetes</taxon>
        <taxon>Dothideomycetes incertae sedis</taxon>
        <taxon>Botryosphaeriales</taxon>
        <taxon>Phyllostictaceae</taxon>
        <taxon>Phyllosticta</taxon>
    </lineage>
</organism>
<evidence type="ECO:0000313" key="2">
    <source>
        <dbReference type="EMBL" id="KAK7518996.1"/>
    </source>
</evidence>
<dbReference type="InterPro" id="IPR004843">
    <property type="entry name" value="Calcineurin-like_PHP"/>
</dbReference>
<name>A0ABR1KQ08_9PEZI</name>
<keyword evidence="3" id="KW-1185">Reference proteome</keyword>
<reference evidence="2 3" key="1">
    <citation type="submission" date="2024-04" db="EMBL/GenBank/DDBJ databases">
        <title>Phyllosticta paracitricarpa is synonymous to the EU quarantine fungus P. citricarpa based on phylogenomic analyses.</title>
        <authorList>
            <consortium name="Lawrence Berkeley National Laboratory"/>
            <person name="Van Ingen-Buijs V.A."/>
            <person name="Van Westerhoven A.C."/>
            <person name="Haridas S."/>
            <person name="Skiadas P."/>
            <person name="Martin F."/>
            <person name="Groenewald J.Z."/>
            <person name="Crous P.W."/>
            <person name="Seidl M.F."/>
        </authorList>
    </citation>
    <scope>NUCLEOTIDE SEQUENCE [LARGE SCALE GENOMIC DNA]</scope>
    <source>
        <strain evidence="2 3">CBS 123371</strain>
    </source>
</reference>
<dbReference type="Proteomes" id="UP001363622">
    <property type="component" value="Unassembled WGS sequence"/>
</dbReference>
<dbReference type="Gene3D" id="3.60.21.10">
    <property type="match status" value="1"/>
</dbReference>
<dbReference type="PANTHER" id="PTHR37844:SF2">
    <property type="entry name" value="SER_THR PROTEIN PHOSPHATASE SUPERFAMILY (AFU_ORTHOLOGUE AFUA_1G14840)"/>
    <property type="match status" value="1"/>
</dbReference>
<evidence type="ECO:0000259" key="1">
    <source>
        <dbReference type="Pfam" id="PF00149"/>
    </source>
</evidence>
<accession>A0ABR1KQ08</accession>
<comment type="caution">
    <text evidence="2">The sequence shown here is derived from an EMBL/GenBank/DDBJ whole genome shotgun (WGS) entry which is preliminary data.</text>
</comment>
<feature type="domain" description="Calcineurin-like phosphoesterase" evidence="1">
    <location>
        <begin position="18"/>
        <end position="245"/>
    </location>
</feature>
<dbReference type="PANTHER" id="PTHR37844">
    <property type="entry name" value="SER/THR PROTEIN PHOSPHATASE SUPERFAMILY (AFU_ORTHOLOGUE AFUA_1G14840)"/>
    <property type="match status" value="1"/>
</dbReference>
<dbReference type="InterPro" id="IPR029052">
    <property type="entry name" value="Metallo-depent_PP-like"/>
</dbReference>
<proteinExistence type="predicted"/>
<sequence length="292" mass="32276">MQRFLSLFDFSRSPKFQIVSDLHLEVGQQYSSFDIPASAPHLILAGDIGRLKDYDAYIGFLQRVTEQFETVFLVLGNHEFYGITFSEGIELAQQLEQEPRLQRKLVLLHRRAHRVSSARSSSITVLGCTLWSAIPDDARQAVAGAVSDFSKIQDWSVDRHNEAHGADVAWLKSEVESVSEEDDSALLLVVTHHAPCVQLTSSPRHVGNPWTPAFATDLLGSAAGGGGGAECWDAVRVWVFGHTHYSTNFKVNGTRVVSNQRGYVLPGLVRMKDGEDGSGKSHQFDVSKTIRI</sequence>
<gene>
    <name evidence="2" type="ORF">IWZ03DRAFT_375198</name>
</gene>
<evidence type="ECO:0000313" key="3">
    <source>
        <dbReference type="Proteomes" id="UP001363622"/>
    </source>
</evidence>
<dbReference type="SUPFAM" id="SSF56300">
    <property type="entry name" value="Metallo-dependent phosphatases"/>
    <property type="match status" value="1"/>
</dbReference>
<protein>
    <submittedName>
        <fullName evidence="2">Metallo-dependent phosphatase-like protein</fullName>
    </submittedName>
</protein>
<dbReference type="EMBL" id="JBBPHU010000004">
    <property type="protein sequence ID" value="KAK7518996.1"/>
    <property type="molecule type" value="Genomic_DNA"/>
</dbReference>